<sequence length="98" mass="10493">MSVRCSALHTVLAPLMLGLVDPDKRVAASTGDGVAIADVYRWVASIRMVIADENSRLLADLANALDTARVLLLSDSAKNDLIRPYPYDDPPLGASDLD</sequence>
<evidence type="ECO:0000313" key="2">
    <source>
        <dbReference type="Proteomes" id="UP000032221"/>
    </source>
</evidence>
<keyword evidence="2" id="KW-1185">Reference proteome</keyword>
<accession>A0A0D1L0B3</accession>
<dbReference type="PATRIC" id="fig|280871.6.peg.5029"/>
<reference evidence="1 2" key="1">
    <citation type="submission" date="2015-01" db="EMBL/GenBank/DDBJ databases">
        <title>Genome sequence of Mycobacterium llatzerense and Mycobacterium immunogenum recovered from brain abscess.</title>
        <authorList>
            <person name="Greninger A.L."/>
            <person name="Langelier C."/>
            <person name="Cunningham G."/>
            <person name="Chiu C.Y."/>
            <person name="Miller S."/>
        </authorList>
    </citation>
    <scope>NUCLEOTIDE SEQUENCE [LARGE SCALE GENOMIC DNA]</scope>
    <source>
        <strain evidence="1 2">CLUC14</strain>
    </source>
</reference>
<comment type="caution">
    <text evidence="1">The sequence shown here is derived from an EMBL/GenBank/DDBJ whole genome shotgun (WGS) entry which is preliminary data.</text>
</comment>
<dbReference type="EMBL" id="JXST01000043">
    <property type="protein sequence ID" value="KIU14495.1"/>
    <property type="molecule type" value="Genomic_DNA"/>
</dbReference>
<dbReference type="AlphaFoldDB" id="A0A0D1L0B3"/>
<organism evidence="1 2">
    <name type="scientific">Mycolicibacterium llatzerense</name>
    <dbReference type="NCBI Taxonomy" id="280871"/>
    <lineage>
        <taxon>Bacteria</taxon>
        <taxon>Bacillati</taxon>
        <taxon>Actinomycetota</taxon>
        <taxon>Actinomycetes</taxon>
        <taxon>Mycobacteriales</taxon>
        <taxon>Mycobacteriaceae</taxon>
        <taxon>Mycolicibacterium</taxon>
    </lineage>
</organism>
<protein>
    <submittedName>
        <fullName evidence="1">Uncharacterized protein</fullName>
    </submittedName>
</protein>
<gene>
    <name evidence="1" type="ORF">TL10_24280</name>
</gene>
<dbReference type="Proteomes" id="UP000032221">
    <property type="component" value="Unassembled WGS sequence"/>
</dbReference>
<name>A0A0D1L0B3_9MYCO</name>
<dbReference type="STRING" id="280871.TL10_24280"/>
<proteinExistence type="predicted"/>
<evidence type="ECO:0000313" key="1">
    <source>
        <dbReference type="EMBL" id="KIU14495.1"/>
    </source>
</evidence>